<evidence type="ECO:0000256" key="2">
    <source>
        <dbReference type="SAM" id="Phobius"/>
    </source>
</evidence>
<reference evidence="4 5" key="1">
    <citation type="submission" date="2014-06" db="EMBL/GenBank/DDBJ databases">
        <authorList>
            <person name="Swart Estienne"/>
        </authorList>
    </citation>
    <scope>NUCLEOTIDE SEQUENCE [LARGE SCALE GENOMIC DNA]</scope>
    <source>
        <strain evidence="4 5">130c</strain>
    </source>
</reference>
<gene>
    <name evidence="4" type="primary">Contig3026.g3233</name>
    <name evidence="4" type="ORF">STYLEM_8685</name>
</gene>
<dbReference type="InParanoid" id="A0A078ABW7"/>
<dbReference type="EMBL" id="CCKQ01008257">
    <property type="protein sequence ID" value="CDW79694.1"/>
    <property type="molecule type" value="Genomic_DNA"/>
</dbReference>
<dbReference type="InterPro" id="IPR006629">
    <property type="entry name" value="LITAF"/>
</dbReference>
<evidence type="ECO:0000313" key="5">
    <source>
        <dbReference type="Proteomes" id="UP000039865"/>
    </source>
</evidence>
<dbReference type="Proteomes" id="UP000039865">
    <property type="component" value="Unassembled WGS sequence"/>
</dbReference>
<protein>
    <recommendedName>
        <fullName evidence="3">LITAF domain-containing protein</fullName>
    </recommendedName>
</protein>
<evidence type="ECO:0000313" key="4">
    <source>
        <dbReference type="EMBL" id="CDW79694.1"/>
    </source>
</evidence>
<feature type="region of interest" description="Disordered" evidence="1">
    <location>
        <begin position="1"/>
        <end position="46"/>
    </location>
</feature>
<dbReference type="PROSITE" id="PS51837">
    <property type="entry name" value="LITAF"/>
    <property type="match status" value="1"/>
</dbReference>
<proteinExistence type="predicted"/>
<evidence type="ECO:0000256" key="1">
    <source>
        <dbReference type="SAM" id="MobiDB-lite"/>
    </source>
</evidence>
<name>A0A078ABW7_STYLE</name>
<feature type="transmembrane region" description="Helical" evidence="2">
    <location>
        <begin position="143"/>
        <end position="165"/>
    </location>
</feature>
<keyword evidence="2" id="KW-0472">Membrane</keyword>
<accession>A0A078ABW7</accession>
<dbReference type="AlphaFoldDB" id="A0A078ABW7"/>
<feature type="compositionally biased region" description="Basic residues" evidence="1">
    <location>
        <begin position="1"/>
        <end position="11"/>
    </location>
</feature>
<feature type="compositionally biased region" description="Polar residues" evidence="1">
    <location>
        <begin position="19"/>
        <end position="35"/>
    </location>
</feature>
<dbReference type="Pfam" id="PF10601">
    <property type="entry name" value="zf-LITAF-like"/>
    <property type="match status" value="1"/>
</dbReference>
<keyword evidence="2" id="KW-0812">Transmembrane</keyword>
<feature type="domain" description="LITAF" evidence="3">
    <location>
        <begin position="103"/>
        <end position="187"/>
    </location>
</feature>
<keyword evidence="5" id="KW-1185">Reference proteome</keyword>
<evidence type="ECO:0000259" key="3">
    <source>
        <dbReference type="PROSITE" id="PS51837"/>
    </source>
</evidence>
<dbReference type="SMART" id="SM00714">
    <property type="entry name" value="LITAF"/>
    <property type="match status" value="1"/>
</dbReference>
<keyword evidence="2" id="KW-1133">Transmembrane helix</keyword>
<sequence length="188" mass="21952">MSKNQKRKVKKHLAEELPLSQNKAENLDTKQLSPQENKKHKTTYKLEDDIDLNSKAKLQKSEVKYEKQQNYLMQNPYMMSNQKILKDLKQKTKGIDGDMVMRIKELRHNGSLFKKRQPAILSCYNCDQTLYSITKQVPSPCQVLTCFLLFGTVIASPCAFVPFYFEEFYSYRHFCGSCGRYLGDSIRQ</sequence>
<organism evidence="4 5">
    <name type="scientific">Stylonychia lemnae</name>
    <name type="common">Ciliate</name>
    <dbReference type="NCBI Taxonomy" id="5949"/>
    <lineage>
        <taxon>Eukaryota</taxon>
        <taxon>Sar</taxon>
        <taxon>Alveolata</taxon>
        <taxon>Ciliophora</taxon>
        <taxon>Intramacronucleata</taxon>
        <taxon>Spirotrichea</taxon>
        <taxon>Stichotrichia</taxon>
        <taxon>Sporadotrichida</taxon>
        <taxon>Oxytrichidae</taxon>
        <taxon>Stylonychinae</taxon>
        <taxon>Stylonychia</taxon>
    </lineage>
</organism>